<dbReference type="GO" id="GO:0006508">
    <property type="term" value="P:proteolysis"/>
    <property type="evidence" value="ECO:0007669"/>
    <property type="project" value="InterPro"/>
</dbReference>
<dbReference type="Gene3D" id="1.20.1560.10">
    <property type="entry name" value="ABC transporter type 1, transmembrane domain"/>
    <property type="match status" value="1"/>
</dbReference>
<feature type="transmembrane region" description="Helical" evidence="5">
    <location>
        <begin position="181"/>
        <end position="201"/>
    </location>
</feature>
<name>A0A4U9WE95_SERFO</name>
<feature type="transmembrane region" description="Helical" evidence="5">
    <location>
        <begin position="144"/>
        <end position="169"/>
    </location>
</feature>
<keyword evidence="4 5" id="KW-0472">Membrane</keyword>
<evidence type="ECO:0000256" key="2">
    <source>
        <dbReference type="ARBA" id="ARBA00022692"/>
    </source>
</evidence>
<keyword evidence="8" id="KW-0378">Hydrolase</keyword>
<dbReference type="InterPro" id="IPR039421">
    <property type="entry name" value="Type_1_exporter"/>
</dbReference>
<dbReference type="PANTHER" id="PTHR24221:SF606">
    <property type="entry name" value="COLICIN V SECRETION-PROCESSING ATP-BINDING PROTEIN"/>
    <property type="match status" value="1"/>
</dbReference>
<dbReference type="Pfam" id="PF03412">
    <property type="entry name" value="Peptidase_C39"/>
    <property type="match status" value="1"/>
</dbReference>
<dbReference type="Gene3D" id="3.90.70.10">
    <property type="entry name" value="Cysteine proteinases"/>
    <property type="match status" value="1"/>
</dbReference>
<evidence type="ECO:0000256" key="4">
    <source>
        <dbReference type="ARBA" id="ARBA00023136"/>
    </source>
</evidence>
<evidence type="ECO:0000313" key="8">
    <source>
        <dbReference type="EMBL" id="VTR57246.1"/>
    </source>
</evidence>
<dbReference type="EMBL" id="CABEEZ010000141">
    <property type="protein sequence ID" value="VTR57246.1"/>
    <property type="molecule type" value="Genomic_DNA"/>
</dbReference>
<dbReference type="GO" id="GO:0005524">
    <property type="term" value="F:ATP binding"/>
    <property type="evidence" value="ECO:0007669"/>
    <property type="project" value="UniProtKB-KW"/>
</dbReference>
<comment type="subcellular location">
    <subcellularLocation>
        <location evidence="1">Cell membrane</location>
        <topology evidence="1">Multi-pass membrane protein</topology>
    </subcellularLocation>
</comment>
<dbReference type="CDD" id="cd18567">
    <property type="entry name" value="ABC_6TM_CvaB_RaxB_like"/>
    <property type="match status" value="1"/>
</dbReference>
<accession>A0A4U9WE95</accession>
<evidence type="ECO:0000259" key="7">
    <source>
        <dbReference type="PROSITE" id="PS50990"/>
    </source>
</evidence>
<evidence type="ECO:0000256" key="3">
    <source>
        <dbReference type="ARBA" id="ARBA00022989"/>
    </source>
</evidence>
<keyword evidence="3 5" id="KW-1133">Transmembrane helix</keyword>
<dbReference type="EC" id="3.4.22.-" evidence="8"/>
<evidence type="ECO:0000256" key="1">
    <source>
        <dbReference type="ARBA" id="ARBA00004651"/>
    </source>
</evidence>
<dbReference type="GO" id="GO:0140359">
    <property type="term" value="F:ABC-type transporter activity"/>
    <property type="evidence" value="ECO:0007669"/>
    <property type="project" value="InterPro"/>
</dbReference>
<proteinExistence type="predicted"/>
<dbReference type="PANTHER" id="PTHR24221">
    <property type="entry name" value="ATP-BINDING CASSETTE SUB-FAMILY B"/>
    <property type="match status" value="1"/>
</dbReference>
<dbReference type="GO" id="GO:0005886">
    <property type="term" value="C:plasma membrane"/>
    <property type="evidence" value="ECO:0007669"/>
    <property type="project" value="UniProtKB-SubCell"/>
</dbReference>
<evidence type="ECO:0000259" key="6">
    <source>
        <dbReference type="PROSITE" id="PS50929"/>
    </source>
</evidence>
<dbReference type="SUPFAM" id="SSF90123">
    <property type="entry name" value="ABC transporter transmembrane region"/>
    <property type="match status" value="1"/>
</dbReference>
<reference evidence="8" key="1">
    <citation type="submission" date="2019-05" db="EMBL/GenBank/DDBJ databases">
        <authorList>
            <consortium name="Pathogen Informatics"/>
        </authorList>
    </citation>
    <scope>NUCLEOTIDE SEQUENCE [LARGE SCALE GENOMIC DNA]</scope>
    <source>
        <strain evidence="8">NCTC12965</strain>
    </source>
</reference>
<organism evidence="8">
    <name type="scientific">Serratia fonticola</name>
    <dbReference type="NCBI Taxonomy" id="47917"/>
    <lineage>
        <taxon>Bacteria</taxon>
        <taxon>Pseudomonadati</taxon>
        <taxon>Pseudomonadota</taxon>
        <taxon>Gammaproteobacteria</taxon>
        <taxon>Enterobacterales</taxon>
        <taxon>Yersiniaceae</taxon>
        <taxon>Serratia</taxon>
    </lineage>
</organism>
<sequence>MGVACLAMVAGWHGYRIDLPSLRARFNVSTQGMTFVHLMECAQNLKLTGRAVRLELEELGQLTVPCILHWDLNHFVVLKRVRGNEIELHDPARGAVNMSLVEANRRFTGVALELTPTHDFEQRDERKKVRLTELVGKTVGLKAALARIFCFALALEVLALLSPLINQIVIDEVLVALDDSLLVLIVIAMLLMSATQTLIGLARQWATITMAVNFNMQWTANVFHHLLRLPIDWFEKRDIGNVSAKFDTVDTIQDTLTTSILEALLDVLLVVGTLGMMLLYSVSLSMLAFRRALIYGLLRVLWFRTLRRAAEDSWTAGTLESSHFLETLHGMLSLRVNGALAQRESAWRNLNIARRNSQLREHKLAIGYDIINQVIGSLVGAAVLWFGANSVLSGSFSIGMLVAYMSFQGRFSASINGLIDKAFAWRMLDVYNERLADIVLTQKEGGAQAAESITVAFPVQREDRRLLNWKISPSATAREVMISWLERRCVLCLGRWWRW</sequence>
<dbReference type="GO" id="GO:0008233">
    <property type="term" value="F:peptidase activity"/>
    <property type="evidence" value="ECO:0007669"/>
    <property type="project" value="InterPro"/>
</dbReference>
<dbReference type="InterPro" id="IPR005074">
    <property type="entry name" value="Peptidase_C39"/>
</dbReference>
<dbReference type="InterPro" id="IPR011527">
    <property type="entry name" value="ABC1_TM_dom"/>
</dbReference>
<gene>
    <name evidence="8" type="primary">lagD_2</name>
    <name evidence="8" type="ORF">NCTC12965_07323</name>
</gene>
<keyword evidence="2 5" id="KW-0812">Transmembrane</keyword>
<feature type="domain" description="Peptidase C39" evidence="7">
    <location>
        <begin position="1"/>
        <end position="114"/>
    </location>
</feature>
<protein>
    <submittedName>
        <fullName evidence="8">Lactococcin-G-processing and transport ATP-binding protein LagD</fullName>
        <ecNumber evidence="8">3.4.22.-</ecNumber>
    </submittedName>
</protein>
<feature type="domain" description="ABC transmembrane type-1" evidence="6">
    <location>
        <begin position="148"/>
        <end position="420"/>
    </location>
</feature>
<keyword evidence="8" id="KW-0547">Nucleotide-binding</keyword>
<feature type="transmembrane region" description="Helical" evidence="5">
    <location>
        <begin position="263"/>
        <end position="282"/>
    </location>
</feature>
<dbReference type="PROSITE" id="PS50929">
    <property type="entry name" value="ABC_TM1F"/>
    <property type="match status" value="1"/>
</dbReference>
<dbReference type="InterPro" id="IPR036640">
    <property type="entry name" value="ABC1_TM_sf"/>
</dbReference>
<keyword evidence="8" id="KW-0067">ATP-binding</keyword>
<dbReference type="AlphaFoldDB" id="A0A4U9WE95"/>
<evidence type="ECO:0000256" key="5">
    <source>
        <dbReference type="SAM" id="Phobius"/>
    </source>
</evidence>
<dbReference type="Pfam" id="PF00664">
    <property type="entry name" value="ABC_membrane"/>
    <property type="match status" value="1"/>
</dbReference>
<dbReference type="GO" id="GO:0034040">
    <property type="term" value="F:ATPase-coupled lipid transmembrane transporter activity"/>
    <property type="evidence" value="ECO:0007669"/>
    <property type="project" value="TreeGrafter"/>
</dbReference>
<dbReference type="PROSITE" id="PS50990">
    <property type="entry name" value="PEPTIDASE_C39"/>
    <property type="match status" value="1"/>
</dbReference>